<keyword evidence="3 6" id="KW-0067">ATP-binding</keyword>
<keyword evidence="7" id="KW-1185">Reference proteome</keyword>
<evidence type="ECO:0000256" key="1">
    <source>
        <dbReference type="ARBA" id="ARBA00006914"/>
    </source>
</evidence>
<dbReference type="GO" id="GO:0016887">
    <property type="term" value="F:ATP hydrolysis activity"/>
    <property type="evidence" value="ECO:0007669"/>
    <property type="project" value="InterPro"/>
</dbReference>
<dbReference type="GO" id="GO:0005524">
    <property type="term" value="F:ATP binding"/>
    <property type="evidence" value="ECO:0007669"/>
    <property type="project" value="UniProtKB-KW"/>
</dbReference>
<evidence type="ECO:0000313" key="7">
    <source>
        <dbReference type="Proteomes" id="UP000292695"/>
    </source>
</evidence>
<dbReference type="Gene3D" id="3.40.50.300">
    <property type="entry name" value="P-loop containing nucleotide triphosphate hydrolases"/>
    <property type="match status" value="1"/>
</dbReference>
<dbReference type="InterPro" id="IPR027417">
    <property type="entry name" value="P-loop_NTPase"/>
</dbReference>
<evidence type="ECO:0000256" key="4">
    <source>
        <dbReference type="SAM" id="MobiDB-lite"/>
    </source>
</evidence>
<sequence>MTSSRTAHPERCLGAARTGPLTFNHAEGGSLRRLGGPFFVSPTVDRPYAPTTVACVSVKKATASADQVTLAVDEFVQLAALAASSDSPAAPILLRRLARRYRTENGRAAEELVTILRAGPVRGAAASTPDPVDVDSRLPLLRREEPVAMRVSPIYDDALSAAIQQIIAEHLRSEALYAVGLAPTRTALFVGPPGVGKTLAARWIAQLLDLPLLTLDLSSVMSSFLGRTGSNIRRVLDHARANHCVLLLDELDAIAKRRDDATEIGELKRLVTVLLQEIDRWPEGSLLIAATNHGDLLDPAVWRRFEAVLEFPLPTAAARAEAVRQLLADECVDPVVTEMVVAASDGSSLSALEGDVLAARRLAAIGDLALDESLLEIQRGHIERLSQPERIKLATRVLSQTSMSQRQVSRLTGVSRDTLRKRADDGGTDAQ</sequence>
<gene>
    <name evidence="6" type="ORF">E0H50_24235</name>
</gene>
<organism evidence="6 7">
    <name type="scientific">Kribbella sindirgiensis</name>
    <dbReference type="NCBI Taxonomy" id="1124744"/>
    <lineage>
        <taxon>Bacteria</taxon>
        <taxon>Bacillati</taxon>
        <taxon>Actinomycetota</taxon>
        <taxon>Actinomycetes</taxon>
        <taxon>Propionibacteriales</taxon>
        <taxon>Kribbellaceae</taxon>
        <taxon>Kribbella</taxon>
    </lineage>
</organism>
<dbReference type="AlphaFoldDB" id="A0A4R0IDJ0"/>
<protein>
    <submittedName>
        <fullName evidence="6">ATP-binding protein</fullName>
    </submittedName>
</protein>
<comment type="caution">
    <text evidence="6">The sequence shown here is derived from an EMBL/GenBank/DDBJ whole genome shotgun (WGS) entry which is preliminary data.</text>
</comment>
<dbReference type="CDD" id="cd19481">
    <property type="entry name" value="RecA-like_protease"/>
    <property type="match status" value="1"/>
</dbReference>
<feature type="domain" description="AAA+ ATPase" evidence="5">
    <location>
        <begin position="183"/>
        <end position="315"/>
    </location>
</feature>
<dbReference type="SUPFAM" id="SSF52540">
    <property type="entry name" value="P-loop containing nucleoside triphosphate hydrolases"/>
    <property type="match status" value="1"/>
</dbReference>
<dbReference type="InterPro" id="IPR050221">
    <property type="entry name" value="26S_Proteasome_ATPase"/>
</dbReference>
<accession>A0A4R0IDJ0</accession>
<feature type="region of interest" description="Disordered" evidence="4">
    <location>
        <begin position="409"/>
        <end position="431"/>
    </location>
</feature>
<dbReference type="InterPro" id="IPR003959">
    <property type="entry name" value="ATPase_AAA_core"/>
</dbReference>
<keyword evidence="2" id="KW-0547">Nucleotide-binding</keyword>
<evidence type="ECO:0000256" key="2">
    <source>
        <dbReference type="ARBA" id="ARBA00022741"/>
    </source>
</evidence>
<dbReference type="PANTHER" id="PTHR23073">
    <property type="entry name" value="26S PROTEASOME REGULATORY SUBUNIT"/>
    <property type="match status" value="1"/>
</dbReference>
<evidence type="ECO:0000256" key="3">
    <source>
        <dbReference type="ARBA" id="ARBA00022840"/>
    </source>
</evidence>
<dbReference type="SMART" id="SM00382">
    <property type="entry name" value="AAA"/>
    <property type="match status" value="1"/>
</dbReference>
<reference evidence="6 7" key="1">
    <citation type="submission" date="2019-02" db="EMBL/GenBank/DDBJ databases">
        <title>Kribbella capetownensis sp. nov. and Kribbella speibonae sp. nov., isolated from soil.</title>
        <authorList>
            <person name="Curtis S.M."/>
            <person name="Norton I."/>
            <person name="Everest G.J."/>
            <person name="Meyers P.R."/>
        </authorList>
    </citation>
    <scope>NUCLEOTIDE SEQUENCE [LARGE SCALE GENOMIC DNA]</scope>
    <source>
        <strain evidence="6 7">DSM 27082</strain>
    </source>
</reference>
<dbReference type="InterPro" id="IPR003593">
    <property type="entry name" value="AAA+_ATPase"/>
</dbReference>
<proteinExistence type="inferred from homology"/>
<dbReference type="Proteomes" id="UP000292695">
    <property type="component" value="Unassembled WGS sequence"/>
</dbReference>
<name>A0A4R0IDJ0_9ACTN</name>
<dbReference type="OrthoDB" id="9802352at2"/>
<dbReference type="EMBL" id="SJKA01000008">
    <property type="protein sequence ID" value="TCC30519.1"/>
    <property type="molecule type" value="Genomic_DNA"/>
</dbReference>
<dbReference type="Pfam" id="PF00004">
    <property type="entry name" value="AAA"/>
    <property type="match status" value="1"/>
</dbReference>
<comment type="similarity">
    <text evidence="1">Belongs to the AAA ATPase family.</text>
</comment>
<evidence type="ECO:0000259" key="5">
    <source>
        <dbReference type="SMART" id="SM00382"/>
    </source>
</evidence>
<evidence type="ECO:0000313" key="6">
    <source>
        <dbReference type="EMBL" id="TCC30519.1"/>
    </source>
</evidence>